<comment type="caution">
    <text evidence="1">The sequence shown here is derived from an EMBL/GenBank/DDBJ whole genome shotgun (WGS) entry which is preliminary data.</text>
</comment>
<accession>A0A0F9KGE9</accession>
<organism evidence="1">
    <name type="scientific">marine sediment metagenome</name>
    <dbReference type="NCBI Taxonomy" id="412755"/>
    <lineage>
        <taxon>unclassified sequences</taxon>
        <taxon>metagenomes</taxon>
        <taxon>ecological metagenomes</taxon>
    </lineage>
</organism>
<dbReference type="EMBL" id="LAZR01009245">
    <property type="protein sequence ID" value="KKM73796.1"/>
    <property type="molecule type" value="Genomic_DNA"/>
</dbReference>
<proteinExistence type="predicted"/>
<sequence length="95" mass="10814">MSARPVSGDLKKPRGFRFQIDPDYDDCVLSDLFEALESRGANCMHLGPIEPDWYLVYIPHGLRWIPFVKTARDCPSVKSVKGTGEFYVYECEPEG</sequence>
<reference evidence="1" key="1">
    <citation type="journal article" date="2015" name="Nature">
        <title>Complex archaea that bridge the gap between prokaryotes and eukaryotes.</title>
        <authorList>
            <person name="Spang A."/>
            <person name="Saw J.H."/>
            <person name="Jorgensen S.L."/>
            <person name="Zaremba-Niedzwiedzka K."/>
            <person name="Martijn J."/>
            <person name="Lind A.E."/>
            <person name="van Eijk R."/>
            <person name="Schleper C."/>
            <person name="Guy L."/>
            <person name="Ettema T.J."/>
        </authorList>
    </citation>
    <scope>NUCLEOTIDE SEQUENCE</scope>
</reference>
<dbReference type="AlphaFoldDB" id="A0A0F9KGE9"/>
<evidence type="ECO:0000313" key="1">
    <source>
        <dbReference type="EMBL" id="KKM73796.1"/>
    </source>
</evidence>
<name>A0A0F9KGE9_9ZZZZ</name>
<gene>
    <name evidence="1" type="ORF">LCGC14_1406840</name>
</gene>
<protein>
    <submittedName>
        <fullName evidence="1">Uncharacterized protein</fullName>
    </submittedName>
</protein>